<protein>
    <recommendedName>
        <fullName evidence="1">Glycosyltransferase 2-like domain-containing protein</fullName>
    </recommendedName>
</protein>
<dbReference type="InterPro" id="IPR029044">
    <property type="entry name" value="Nucleotide-diphossugar_trans"/>
</dbReference>
<gene>
    <name evidence="2" type="ORF">GCM10010178_46210</name>
</gene>
<evidence type="ECO:0000259" key="1">
    <source>
        <dbReference type="Pfam" id="PF00535"/>
    </source>
</evidence>
<feature type="domain" description="Glycosyltransferase 2-like" evidence="1">
    <location>
        <begin position="43"/>
        <end position="198"/>
    </location>
</feature>
<dbReference type="InterPro" id="IPR001173">
    <property type="entry name" value="Glyco_trans_2-like"/>
</dbReference>
<proteinExistence type="predicted"/>
<dbReference type="Proteomes" id="UP000649573">
    <property type="component" value="Unassembled WGS sequence"/>
</dbReference>
<sequence length="351" mass="36766">MMGVVSVALSGALSVVRSARTIGQWKHVPAVSSSSKAASVLAVVPARNEEAALPSLLSGLVGQPGVRVVVVDDASEDATAAVARSHGAEVIQSSGPPAGWAGKVAAMHLGVGAAQDEEWLLFLDADVTCTPDLAGRLVASAAELGADLVSSSARGDGVAWWFLLPAFNTLVFEGSPPDGRGVTALGVGHCILVRRSVFLAAGGWEALAETHADDVGLATLIRDSGGVVRFIDATSLLTTSGLDSFGDTWRSLRKSIQPSMREMFGPWGRVLLVAAGLLHLAYGLIPVLRWRSPWSWLAWFAQAVSHREFVRRVGAPEVSAVLAPLSWATIGVFLLDCALRPGAEWKGRRVG</sequence>
<keyword evidence="3" id="KW-1185">Reference proteome</keyword>
<name>A0ABQ2URQ2_9PSEU</name>
<accession>A0ABQ2URQ2</accession>
<dbReference type="EMBL" id="BMRE01000020">
    <property type="protein sequence ID" value="GGU48245.1"/>
    <property type="molecule type" value="Genomic_DNA"/>
</dbReference>
<evidence type="ECO:0000313" key="3">
    <source>
        <dbReference type="Proteomes" id="UP000649573"/>
    </source>
</evidence>
<dbReference type="PANTHER" id="PTHR43646:SF3">
    <property type="entry name" value="SLR1566 PROTEIN"/>
    <property type="match status" value="1"/>
</dbReference>
<evidence type="ECO:0000313" key="2">
    <source>
        <dbReference type="EMBL" id="GGU48245.1"/>
    </source>
</evidence>
<organism evidence="2 3">
    <name type="scientific">Lentzea flava</name>
    <dbReference type="NCBI Taxonomy" id="103732"/>
    <lineage>
        <taxon>Bacteria</taxon>
        <taxon>Bacillati</taxon>
        <taxon>Actinomycetota</taxon>
        <taxon>Actinomycetes</taxon>
        <taxon>Pseudonocardiales</taxon>
        <taxon>Pseudonocardiaceae</taxon>
        <taxon>Lentzea</taxon>
    </lineage>
</organism>
<dbReference type="PANTHER" id="PTHR43646">
    <property type="entry name" value="GLYCOSYLTRANSFERASE"/>
    <property type="match status" value="1"/>
</dbReference>
<dbReference type="Pfam" id="PF00535">
    <property type="entry name" value="Glycos_transf_2"/>
    <property type="match status" value="1"/>
</dbReference>
<dbReference type="SUPFAM" id="SSF53448">
    <property type="entry name" value="Nucleotide-diphospho-sugar transferases"/>
    <property type="match status" value="1"/>
</dbReference>
<reference evidence="3" key="1">
    <citation type="journal article" date="2019" name="Int. J. Syst. Evol. Microbiol.">
        <title>The Global Catalogue of Microorganisms (GCM) 10K type strain sequencing project: providing services to taxonomists for standard genome sequencing and annotation.</title>
        <authorList>
            <consortium name="The Broad Institute Genomics Platform"/>
            <consortium name="The Broad Institute Genome Sequencing Center for Infectious Disease"/>
            <person name="Wu L."/>
            <person name="Ma J."/>
        </authorList>
    </citation>
    <scope>NUCLEOTIDE SEQUENCE [LARGE SCALE GENOMIC DNA]</scope>
    <source>
        <strain evidence="3">JCM 3296</strain>
    </source>
</reference>
<comment type="caution">
    <text evidence="2">The sequence shown here is derived from an EMBL/GenBank/DDBJ whole genome shotgun (WGS) entry which is preliminary data.</text>
</comment>
<dbReference type="Gene3D" id="3.90.550.10">
    <property type="entry name" value="Spore Coat Polysaccharide Biosynthesis Protein SpsA, Chain A"/>
    <property type="match status" value="1"/>
</dbReference>